<gene>
    <name evidence="2" type="ORF">EV691_101264</name>
</gene>
<comment type="caution">
    <text evidence="2">The sequence shown here is derived from an EMBL/GenBank/DDBJ whole genome shotgun (WGS) entry which is preliminary data.</text>
</comment>
<dbReference type="Pfam" id="PF14384">
    <property type="entry name" value="BrnA_antitoxin"/>
    <property type="match status" value="1"/>
</dbReference>
<sequence>MKKSNEKSAISWIDPDDAPEITDDWIAEADLFNGDKLIRRGRPRKPNPKTQVTLRLNPEVVEFFKSTGDGWQTRMNDILEAFVSDARAGHSKPPAKVDKNDVRGDGKRP</sequence>
<evidence type="ECO:0000313" key="3">
    <source>
        <dbReference type="Proteomes" id="UP000295169"/>
    </source>
</evidence>
<name>A0A4R1PSX3_9GAMM</name>
<dbReference type="EMBL" id="SMMU01000001">
    <property type="protein sequence ID" value="TCL34824.1"/>
    <property type="molecule type" value="Genomic_DNA"/>
</dbReference>
<protein>
    <submittedName>
        <fullName evidence="2">Uncharacterized protein (DUF4415 family)</fullName>
    </submittedName>
</protein>
<accession>A0A4R1PSX3</accession>
<dbReference type="AlphaFoldDB" id="A0A4R1PSX3"/>
<dbReference type="RefSeq" id="WP_131297845.1">
    <property type="nucleotide sequence ID" value="NZ_JBHLST010000028.1"/>
</dbReference>
<organism evidence="2 3">
    <name type="scientific">Azotobacter chroococcum</name>
    <dbReference type="NCBI Taxonomy" id="353"/>
    <lineage>
        <taxon>Bacteria</taxon>
        <taxon>Pseudomonadati</taxon>
        <taxon>Pseudomonadota</taxon>
        <taxon>Gammaproteobacteria</taxon>
        <taxon>Pseudomonadales</taxon>
        <taxon>Pseudomonadaceae</taxon>
        <taxon>Azotobacter</taxon>
    </lineage>
</organism>
<evidence type="ECO:0000256" key="1">
    <source>
        <dbReference type="SAM" id="MobiDB-lite"/>
    </source>
</evidence>
<reference evidence="2 3" key="1">
    <citation type="submission" date="2019-03" db="EMBL/GenBank/DDBJ databases">
        <title>Genomic Encyclopedia of Type Strains, Phase IV (KMG-IV): sequencing the most valuable type-strain genomes for metagenomic binning, comparative biology and taxonomic classification.</title>
        <authorList>
            <person name="Goeker M."/>
        </authorList>
    </citation>
    <scope>NUCLEOTIDE SEQUENCE [LARGE SCALE GENOMIC DNA]</scope>
    <source>
        <strain evidence="2 3">DSM 2286</strain>
    </source>
</reference>
<feature type="compositionally biased region" description="Basic and acidic residues" evidence="1">
    <location>
        <begin position="95"/>
        <end position="109"/>
    </location>
</feature>
<proteinExistence type="predicted"/>
<feature type="region of interest" description="Disordered" evidence="1">
    <location>
        <begin position="85"/>
        <end position="109"/>
    </location>
</feature>
<dbReference type="InterPro" id="IPR025528">
    <property type="entry name" value="BrnA_antitoxin"/>
</dbReference>
<dbReference type="Proteomes" id="UP000295169">
    <property type="component" value="Unassembled WGS sequence"/>
</dbReference>
<evidence type="ECO:0000313" key="2">
    <source>
        <dbReference type="EMBL" id="TCL34824.1"/>
    </source>
</evidence>